<evidence type="ECO:0000313" key="4">
    <source>
        <dbReference type="EMBL" id="SBW22842.1"/>
    </source>
</evidence>
<evidence type="ECO:0000259" key="3">
    <source>
        <dbReference type="Pfam" id="PF02470"/>
    </source>
</evidence>
<proteinExistence type="predicted"/>
<dbReference type="Pfam" id="PF02470">
    <property type="entry name" value="MlaD"/>
    <property type="match status" value="1"/>
</dbReference>
<evidence type="ECO:0000256" key="1">
    <source>
        <dbReference type="SAM" id="MobiDB-lite"/>
    </source>
</evidence>
<keyword evidence="2" id="KW-0732">Signal</keyword>
<dbReference type="InterPro" id="IPR052336">
    <property type="entry name" value="MlaD_Phospholipid_Transporter"/>
</dbReference>
<name>A0A1C3NZ32_9ACTN</name>
<protein>
    <submittedName>
        <fullName evidence="4">Mammalian cell entry domain-containing protein</fullName>
    </submittedName>
</protein>
<dbReference type="GO" id="GO:0005576">
    <property type="term" value="C:extracellular region"/>
    <property type="evidence" value="ECO:0007669"/>
    <property type="project" value="TreeGrafter"/>
</dbReference>
<feature type="signal peptide" evidence="2">
    <location>
        <begin position="1"/>
        <end position="30"/>
    </location>
</feature>
<evidence type="ECO:0000256" key="2">
    <source>
        <dbReference type="SAM" id="SignalP"/>
    </source>
</evidence>
<gene>
    <name evidence="4" type="ORF">FDG2_3209</name>
</gene>
<feature type="region of interest" description="Disordered" evidence="1">
    <location>
        <begin position="402"/>
        <end position="469"/>
    </location>
</feature>
<sequence>MSTSRFGRKRILVIAAVLVVAATAGGVAMASDNDDVVVTAVFADASPLVAGNVVKSAGVEVGTVKSIALEGGRAKVRMALDRSVLPLHNDVRATITTQDLLGERFIRLERGSPSAPVLPEPAVIAQTQTNRVVDLQDVLNAVDTPTATALGALLTTGGEGLKGQGKQAAGAIAALEPAMTQARDLAAILDEQNALLTKLVDNAQPVASALATDDGRSLDRLVGSATDTLATVAASRKALQDSLVRLPGTMASARATLAELSGVADPATRTLASLRPVTDDLTDITGELHRFADAADPALASLPPVLDRANTLLDEAAPLVKALRPATPDLEGVSVAARTLSEQALSLRLTDLMEFVKGWSMATSDYDAISHYFKAMVPLSPKPLGQAVGGIVPGLPDAPIPSLPLPAPPELPLPGKTAASTTPAGSGQTNASPSTRGGASSAPAPGGSATGLTERQENSMLEQLLGGLL</sequence>
<dbReference type="PANTHER" id="PTHR33371:SF4">
    <property type="entry name" value="INTERMEMBRANE PHOSPHOLIPID TRANSPORT SYSTEM BINDING PROTEIN MLAD"/>
    <property type="match status" value="1"/>
</dbReference>
<feature type="chain" id="PRO_5008679531" evidence="2">
    <location>
        <begin position="31"/>
        <end position="469"/>
    </location>
</feature>
<keyword evidence="5" id="KW-1185">Reference proteome</keyword>
<dbReference type="PANTHER" id="PTHR33371">
    <property type="entry name" value="INTERMEMBRANE PHOSPHOLIPID TRANSPORT SYSTEM BINDING PROTEIN MLAD-RELATED"/>
    <property type="match status" value="1"/>
</dbReference>
<evidence type="ECO:0000313" key="5">
    <source>
        <dbReference type="Proteomes" id="UP000199013"/>
    </source>
</evidence>
<feature type="compositionally biased region" description="Low complexity" evidence="1">
    <location>
        <begin position="431"/>
        <end position="451"/>
    </location>
</feature>
<dbReference type="AlphaFoldDB" id="A0A1C3NZ32"/>
<dbReference type="EMBL" id="FLUV01001354">
    <property type="protein sequence ID" value="SBW22842.1"/>
    <property type="molecule type" value="Genomic_DNA"/>
</dbReference>
<accession>A0A1C3NZ32</accession>
<organism evidence="4 5">
    <name type="scientific">Candidatus Protofrankia californiensis</name>
    <dbReference type="NCBI Taxonomy" id="1839754"/>
    <lineage>
        <taxon>Bacteria</taxon>
        <taxon>Bacillati</taxon>
        <taxon>Actinomycetota</taxon>
        <taxon>Actinomycetes</taxon>
        <taxon>Frankiales</taxon>
        <taxon>Frankiaceae</taxon>
        <taxon>Protofrankia</taxon>
    </lineage>
</organism>
<feature type="compositionally biased region" description="Pro residues" evidence="1">
    <location>
        <begin position="402"/>
        <end position="412"/>
    </location>
</feature>
<reference evidence="5" key="1">
    <citation type="submission" date="2016-02" db="EMBL/GenBank/DDBJ databases">
        <authorList>
            <person name="Wibberg D."/>
        </authorList>
    </citation>
    <scope>NUCLEOTIDE SEQUENCE [LARGE SCALE GENOMIC DNA]</scope>
</reference>
<feature type="compositionally biased region" description="Polar residues" evidence="1">
    <location>
        <begin position="418"/>
        <end position="430"/>
    </location>
</feature>
<dbReference type="Proteomes" id="UP000199013">
    <property type="component" value="Unassembled WGS sequence"/>
</dbReference>
<dbReference type="InterPro" id="IPR003399">
    <property type="entry name" value="Mce/MlaD"/>
</dbReference>
<feature type="domain" description="Mce/MlaD" evidence="3">
    <location>
        <begin position="37"/>
        <end position="111"/>
    </location>
</feature>